<feature type="compositionally biased region" description="Basic and acidic residues" evidence="1">
    <location>
        <begin position="55"/>
        <end position="65"/>
    </location>
</feature>
<dbReference type="RefSeq" id="WP_143938453.1">
    <property type="nucleotide sequence ID" value="NZ_VKKG01000004.1"/>
</dbReference>
<proteinExistence type="predicted"/>
<name>A0A553JZ41_9ACTN</name>
<gene>
    <name evidence="2" type="ORF">FOJ82_10545</name>
</gene>
<feature type="compositionally biased region" description="Gly residues" evidence="1">
    <location>
        <begin position="1"/>
        <end position="11"/>
    </location>
</feature>
<dbReference type="AlphaFoldDB" id="A0A553JZ41"/>
<comment type="caution">
    <text evidence="2">The sequence shown here is derived from an EMBL/GenBank/DDBJ whole genome shotgun (WGS) entry which is preliminary data.</text>
</comment>
<evidence type="ECO:0000313" key="2">
    <source>
        <dbReference type="EMBL" id="TRY17713.1"/>
    </source>
</evidence>
<feature type="compositionally biased region" description="Basic and acidic residues" evidence="1">
    <location>
        <begin position="75"/>
        <end position="89"/>
    </location>
</feature>
<dbReference type="Proteomes" id="UP000317638">
    <property type="component" value="Unassembled WGS sequence"/>
</dbReference>
<organism evidence="2 3">
    <name type="scientific">Tessaracoccus rhinocerotis</name>
    <dbReference type="NCBI Taxonomy" id="1689449"/>
    <lineage>
        <taxon>Bacteria</taxon>
        <taxon>Bacillati</taxon>
        <taxon>Actinomycetota</taxon>
        <taxon>Actinomycetes</taxon>
        <taxon>Propionibacteriales</taxon>
        <taxon>Propionibacteriaceae</taxon>
        <taxon>Tessaracoccus</taxon>
    </lineage>
</organism>
<dbReference type="OrthoDB" id="4578793at2"/>
<evidence type="ECO:0000313" key="3">
    <source>
        <dbReference type="Proteomes" id="UP000317638"/>
    </source>
</evidence>
<reference evidence="2 3" key="1">
    <citation type="submission" date="2019-07" db="EMBL/GenBank/DDBJ databases">
        <authorList>
            <person name="Zhou L.-Y."/>
        </authorList>
    </citation>
    <scope>NUCLEOTIDE SEQUENCE [LARGE SCALE GENOMIC DNA]</scope>
    <source>
        <strain evidence="2 3">YIM 101269</strain>
    </source>
</reference>
<sequence length="277" mass="29318">MPGPTGPGGGDRSSAPPERSAAEPFIVDEGEYRPRTDDTSGSKEEAKRVASGAADRSREVADTAKQEASAVAETARAEGGHVIDSAKEEAGHVVDEAKFQTRRILDEGVGELKQQAEVGQRRLAEVVRSMSGELHSMTDSTTESGPVVEFAGRVQRFGDDAADWLEQNRPEEVLDSVRRFAARRPWTFLAISAGVGFVGARLVRGLSDGDDSGPASPTGGRRLDAPSYSDDVDRLGRGSQPLGGPPPTQSVRGEQVTRPDDGFTTPPTPGARGGELR</sequence>
<dbReference type="EMBL" id="VKKG01000004">
    <property type="protein sequence ID" value="TRY17713.1"/>
    <property type="molecule type" value="Genomic_DNA"/>
</dbReference>
<feature type="region of interest" description="Disordered" evidence="1">
    <location>
        <begin position="1"/>
        <end position="89"/>
    </location>
</feature>
<keyword evidence="3" id="KW-1185">Reference proteome</keyword>
<feature type="region of interest" description="Disordered" evidence="1">
    <location>
        <begin position="206"/>
        <end position="277"/>
    </location>
</feature>
<evidence type="ECO:0000256" key="1">
    <source>
        <dbReference type="SAM" id="MobiDB-lite"/>
    </source>
</evidence>
<protein>
    <submittedName>
        <fullName evidence="2">Uncharacterized protein</fullName>
    </submittedName>
</protein>
<accession>A0A553JZ41</accession>
<feature type="compositionally biased region" description="Basic and acidic residues" evidence="1">
    <location>
        <begin position="30"/>
        <end position="48"/>
    </location>
</feature>